<dbReference type="Proteomes" id="UP000288716">
    <property type="component" value="Unassembled WGS sequence"/>
</dbReference>
<reference evidence="4 5" key="1">
    <citation type="journal article" date="2018" name="Gigascience">
        <title>Genomes of trombidid mites reveal novel predicted allergens and laterally-transferred genes associated with secondary metabolism.</title>
        <authorList>
            <person name="Dong X."/>
            <person name="Chaisiri K."/>
            <person name="Xia D."/>
            <person name="Armstrong S.D."/>
            <person name="Fang Y."/>
            <person name="Donnelly M.J."/>
            <person name="Kadowaki T."/>
            <person name="McGarry J.W."/>
            <person name="Darby A.C."/>
            <person name="Makepeace B.L."/>
        </authorList>
    </citation>
    <scope>NUCLEOTIDE SEQUENCE [LARGE SCALE GENOMIC DNA]</scope>
    <source>
        <strain evidence="4">UoL-UT</strain>
    </source>
</reference>
<sequence length="136" mass="16054">MAPLNRFVLMVRNLPWTVGKCEFSFIPMFDYNLELRQHFEEFGKILNVNIPYDTSKGLHNGYGFVTFSSQNSLDTAIEAKHTLQGHNKRQKPKTRSKTMIASENFQWQKIRKRHLEELLVYTDYIKNKSVDKNEKV</sequence>
<organism evidence="4 5">
    <name type="scientific">Leptotrombidium deliense</name>
    <dbReference type="NCBI Taxonomy" id="299467"/>
    <lineage>
        <taxon>Eukaryota</taxon>
        <taxon>Metazoa</taxon>
        <taxon>Ecdysozoa</taxon>
        <taxon>Arthropoda</taxon>
        <taxon>Chelicerata</taxon>
        <taxon>Arachnida</taxon>
        <taxon>Acari</taxon>
        <taxon>Acariformes</taxon>
        <taxon>Trombidiformes</taxon>
        <taxon>Prostigmata</taxon>
        <taxon>Anystina</taxon>
        <taxon>Parasitengona</taxon>
        <taxon>Trombiculoidea</taxon>
        <taxon>Trombiculidae</taxon>
        <taxon>Leptotrombidium</taxon>
    </lineage>
</organism>
<gene>
    <name evidence="4" type="ORF">B4U80_14216</name>
</gene>
<dbReference type="STRING" id="299467.A0A443RZX9"/>
<dbReference type="Pfam" id="PF00076">
    <property type="entry name" value="RRM_1"/>
    <property type="match status" value="1"/>
</dbReference>
<protein>
    <submittedName>
        <fullName evidence="4">SRA stem-loop-interacting RNA-binding protein-like protein</fullName>
    </submittedName>
</protein>
<dbReference type="AlphaFoldDB" id="A0A443RZX9"/>
<dbReference type="PROSITE" id="PS50102">
    <property type="entry name" value="RRM"/>
    <property type="match status" value="1"/>
</dbReference>
<dbReference type="GO" id="GO:0003723">
    <property type="term" value="F:RNA binding"/>
    <property type="evidence" value="ECO:0007669"/>
    <property type="project" value="UniProtKB-UniRule"/>
</dbReference>
<proteinExistence type="predicted"/>
<dbReference type="EMBL" id="NCKV01015204">
    <property type="protein sequence ID" value="RWS20839.1"/>
    <property type="molecule type" value="Genomic_DNA"/>
</dbReference>
<comment type="caution">
    <text evidence="4">The sequence shown here is derived from an EMBL/GenBank/DDBJ whole genome shotgun (WGS) entry which is preliminary data.</text>
</comment>
<dbReference type="InterPro" id="IPR012677">
    <property type="entry name" value="Nucleotide-bd_a/b_plait_sf"/>
</dbReference>
<dbReference type="PANTHER" id="PTHR15241">
    <property type="entry name" value="TRANSFORMER-2-RELATED"/>
    <property type="match status" value="1"/>
</dbReference>
<dbReference type="InterPro" id="IPR035979">
    <property type="entry name" value="RBD_domain_sf"/>
</dbReference>
<dbReference type="Gene3D" id="3.30.70.330">
    <property type="match status" value="1"/>
</dbReference>
<evidence type="ECO:0000256" key="2">
    <source>
        <dbReference type="PROSITE-ProRule" id="PRU00176"/>
    </source>
</evidence>
<dbReference type="PANTHER" id="PTHR15241:SF386">
    <property type="entry name" value="RNA-BINDING REGION RNP-1 DOMAIN-CONTAINING PROTEIN-RELATED"/>
    <property type="match status" value="1"/>
</dbReference>
<keyword evidence="5" id="KW-1185">Reference proteome</keyword>
<evidence type="ECO:0000313" key="4">
    <source>
        <dbReference type="EMBL" id="RWS20839.1"/>
    </source>
</evidence>
<dbReference type="SMART" id="SM00360">
    <property type="entry name" value="RRM"/>
    <property type="match status" value="1"/>
</dbReference>
<dbReference type="OrthoDB" id="6415004at2759"/>
<dbReference type="SUPFAM" id="SSF54928">
    <property type="entry name" value="RNA-binding domain, RBD"/>
    <property type="match status" value="1"/>
</dbReference>
<evidence type="ECO:0000313" key="5">
    <source>
        <dbReference type="Proteomes" id="UP000288716"/>
    </source>
</evidence>
<evidence type="ECO:0000256" key="1">
    <source>
        <dbReference type="ARBA" id="ARBA00022884"/>
    </source>
</evidence>
<dbReference type="InterPro" id="IPR000504">
    <property type="entry name" value="RRM_dom"/>
</dbReference>
<feature type="domain" description="RRM" evidence="3">
    <location>
        <begin position="7"/>
        <end position="85"/>
    </location>
</feature>
<dbReference type="VEuPathDB" id="VectorBase:LDEU011201"/>
<name>A0A443RZX9_9ACAR</name>
<keyword evidence="1 2" id="KW-0694">RNA-binding</keyword>
<accession>A0A443RZX9</accession>
<evidence type="ECO:0000259" key="3">
    <source>
        <dbReference type="PROSITE" id="PS50102"/>
    </source>
</evidence>